<dbReference type="STRING" id="341663.Q0CBQ7"/>
<dbReference type="PANTHER" id="PTHR46910:SF13">
    <property type="entry name" value="SPECIFIC TRANSCRIPTION FACTOR, PUTATIVE (AFU_ORTHOLOGUE AFUA_4G06190)-RELATED"/>
    <property type="match status" value="1"/>
</dbReference>
<accession>Q0CBQ7</accession>
<dbReference type="HOGENOM" id="CLU_019896_0_0_1"/>
<gene>
    <name evidence="3" type="ORF">ATEG_08877</name>
</gene>
<evidence type="ECO:0000313" key="3">
    <source>
        <dbReference type="EMBL" id="EAU31009.1"/>
    </source>
</evidence>
<dbReference type="EMBL" id="CH476606">
    <property type="protein sequence ID" value="EAU31009.1"/>
    <property type="molecule type" value="Genomic_DNA"/>
</dbReference>
<evidence type="ECO:0000313" key="4">
    <source>
        <dbReference type="Proteomes" id="UP000007963"/>
    </source>
</evidence>
<feature type="region of interest" description="Disordered" evidence="2">
    <location>
        <begin position="511"/>
        <end position="531"/>
    </location>
</feature>
<name>Q0CBQ7_ASPTN</name>
<dbReference type="OMA" id="QRYVDWS"/>
<dbReference type="GeneID" id="4323153"/>
<dbReference type="OrthoDB" id="4506588at2759"/>
<dbReference type="VEuPathDB" id="FungiDB:ATEG_08877"/>
<dbReference type="eggNOG" id="ENOG502S5RK">
    <property type="taxonomic scope" value="Eukaryota"/>
</dbReference>
<dbReference type="RefSeq" id="XP_001217463.1">
    <property type="nucleotide sequence ID" value="XM_001217462.1"/>
</dbReference>
<proteinExistence type="predicted"/>
<dbReference type="InterPro" id="IPR050987">
    <property type="entry name" value="AtrR-like"/>
</dbReference>
<reference evidence="4" key="1">
    <citation type="submission" date="2005-09" db="EMBL/GenBank/DDBJ databases">
        <title>Annotation of the Aspergillus terreus NIH2624 genome.</title>
        <authorList>
            <person name="Birren B.W."/>
            <person name="Lander E.S."/>
            <person name="Galagan J.E."/>
            <person name="Nusbaum C."/>
            <person name="Devon K."/>
            <person name="Henn M."/>
            <person name="Ma L.-J."/>
            <person name="Jaffe D.B."/>
            <person name="Butler J."/>
            <person name="Alvarez P."/>
            <person name="Gnerre S."/>
            <person name="Grabherr M."/>
            <person name="Kleber M."/>
            <person name="Mauceli E.W."/>
            <person name="Brockman W."/>
            <person name="Rounsley S."/>
            <person name="Young S.K."/>
            <person name="LaButti K."/>
            <person name="Pushparaj V."/>
            <person name="DeCaprio D."/>
            <person name="Crawford M."/>
            <person name="Koehrsen M."/>
            <person name="Engels R."/>
            <person name="Montgomery P."/>
            <person name="Pearson M."/>
            <person name="Howarth C."/>
            <person name="Larson L."/>
            <person name="Luoma S."/>
            <person name="White J."/>
            <person name="Alvarado L."/>
            <person name="Kodira C.D."/>
            <person name="Zeng Q."/>
            <person name="Oleary S."/>
            <person name="Yandava C."/>
            <person name="Denning D.W."/>
            <person name="Nierman W.C."/>
            <person name="Milne T."/>
            <person name="Madden K."/>
        </authorList>
    </citation>
    <scope>NUCLEOTIDE SEQUENCE [LARGE SCALE GENOMIC DNA]</scope>
    <source>
        <strain evidence="4">NIH 2624 / FGSC A1156</strain>
    </source>
</reference>
<dbReference type="AlphaFoldDB" id="Q0CBQ7"/>
<protein>
    <recommendedName>
        <fullName evidence="5">Transcription factor domain-containing protein</fullName>
    </recommendedName>
</protein>
<feature type="region of interest" description="Disordered" evidence="2">
    <location>
        <begin position="1"/>
        <end position="31"/>
    </location>
</feature>
<dbReference type="PANTHER" id="PTHR46910">
    <property type="entry name" value="TRANSCRIPTION FACTOR PDR1"/>
    <property type="match status" value="1"/>
</dbReference>
<evidence type="ECO:0000256" key="2">
    <source>
        <dbReference type="SAM" id="MobiDB-lite"/>
    </source>
</evidence>
<keyword evidence="1" id="KW-0539">Nucleus</keyword>
<sequence>MSLDRSLQASGGAPGVTQDEFTFASNPDPPIAPSTQTVPLGSTCGEDKGAFPPVSNHIMSAVRSALGSSGVLATDNRTQDNDATGIDRRRASAKPISDTNSVARELHALGLGTVSRLVSEFYEECFPLYPAVDIASVQSHVNSLFSPAQWSRDTRTESLSMDDLDMLKAITAIAMQFSDDLQSPLKYNLLKYLNWNTNLCVYDGALAIEDIQISTLIAMRFVGFASRGCFELGLHKKGTYEATDPERARFLKTIFCSVCVLEHRVAFGTQMPCLMRYCEIDDTALDIVSRLHDPDLILTPSILTLCQTASHPFLSALLAYDRLSIEIDQRTQSTSSESRWKEESNYLSYKIQAFEDSFASQLKSDDWVPEVALAPSQRVILNFQALLRLRINHLKIRLYCRQKKADSSGSESVHATDSLVECAKDTIGACESLLQQSVPLPALRSTFDFFLATSLAALFVAVASNPARYGQLCAAYFHTALDLLSNSQSKFNTPREISCTLGSLRAAAERINMPSDPTGRRSPSAQGQIDREEWPQSSLEELFQFDPEVNLQILDRMLM</sequence>
<evidence type="ECO:0008006" key="5">
    <source>
        <dbReference type="Google" id="ProtNLM"/>
    </source>
</evidence>
<dbReference type="CDD" id="cd12148">
    <property type="entry name" value="fungal_TF_MHR"/>
    <property type="match status" value="1"/>
</dbReference>
<evidence type="ECO:0000256" key="1">
    <source>
        <dbReference type="ARBA" id="ARBA00023242"/>
    </source>
</evidence>
<organism evidence="3 4">
    <name type="scientific">Aspergillus terreus (strain NIH 2624 / FGSC A1156)</name>
    <dbReference type="NCBI Taxonomy" id="341663"/>
    <lineage>
        <taxon>Eukaryota</taxon>
        <taxon>Fungi</taxon>
        <taxon>Dikarya</taxon>
        <taxon>Ascomycota</taxon>
        <taxon>Pezizomycotina</taxon>
        <taxon>Eurotiomycetes</taxon>
        <taxon>Eurotiomycetidae</taxon>
        <taxon>Eurotiales</taxon>
        <taxon>Aspergillaceae</taxon>
        <taxon>Aspergillus</taxon>
        <taxon>Aspergillus subgen. Circumdati</taxon>
    </lineage>
</organism>
<dbReference type="Proteomes" id="UP000007963">
    <property type="component" value="Unassembled WGS sequence"/>
</dbReference>
<dbReference type="GO" id="GO:0003700">
    <property type="term" value="F:DNA-binding transcription factor activity"/>
    <property type="evidence" value="ECO:0007669"/>
    <property type="project" value="InterPro"/>
</dbReference>